<organism evidence="9">
    <name type="scientific">freshwater metagenome</name>
    <dbReference type="NCBI Taxonomy" id="449393"/>
    <lineage>
        <taxon>unclassified sequences</taxon>
        <taxon>metagenomes</taxon>
        <taxon>ecological metagenomes</taxon>
    </lineage>
</organism>
<evidence type="ECO:0000256" key="3">
    <source>
        <dbReference type="ARBA" id="ARBA00023002"/>
    </source>
</evidence>
<dbReference type="InterPro" id="IPR051209">
    <property type="entry name" value="FAD-bind_Monooxygenase_sf"/>
</dbReference>
<keyword evidence="1" id="KW-0285">Flavoprotein</keyword>
<evidence type="ECO:0000313" key="5">
    <source>
        <dbReference type="EMBL" id="CAB4768053.1"/>
    </source>
</evidence>
<dbReference type="GO" id="GO:0050661">
    <property type="term" value="F:NADP binding"/>
    <property type="evidence" value="ECO:0007669"/>
    <property type="project" value="InterPro"/>
</dbReference>
<name>A0A6J7QX04_9ZZZZ</name>
<accession>A0A6J7QX04</accession>
<evidence type="ECO:0000256" key="1">
    <source>
        <dbReference type="ARBA" id="ARBA00022630"/>
    </source>
</evidence>
<proteinExistence type="predicted"/>
<dbReference type="EMBL" id="CAEZYH010000034">
    <property type="protein sequence ID" value="CAB4719987.1"/>
    <property type="molecule type" value="Genomic_DNA"/>
</dbReference>
<protein>
    <submittedName>
        <fullName evidence="9">Unannotated protein</fullName>
    </submittedName>
</protein>
<dbReference type="GO" id="GO:0050660">
    <property type="term" value="F:flavin adenine dinucleotide binding"/>
    <property type="evidence" value="ECO:0007669"/>
    <property type="project" value="InterPro"/>
</dbReference>
<evidence type="ECO:0000313" key="7">
    <source>
        <dbReference type="EMBL" id="CAB4879106.1"/>
    </source>
</evidence>
<gene>
    <name evidence="4" type="ORF">UFOPK2658_00951</name>
    <name evidence="5" type="ORF">UFOPK2880_00645</name>
    <name evidence="6" type="ORF">UFOPK3004_01214</name>
    <name evidence="7" type="ORF">UFOPK3304_01470</name>
    <name evidence="8" type="ORF">UFOPK3494_01154</name>
    <name evidence="9" type="ORF">UFOPK4134_00351</name>
</gene>
<dbReference type="PANTHER" id="PTHR42877:SF4">
    <property type="entry name" value="FAD_NAD(P)-BINDING DOMAIN-CONTAINING PROTEIN-RELATED"/>
    <property type="match status" value="1"/>
</dbReference>
<dbReference type="Pfam" id="PF00743">
    <property type="entry name" value="FMO-like"/>
    <property type="match status" value="1"/>
</dbReference>
<dbReference type="PANTHER" id="PTHR42877">
    <property type="entry name" value="L-ORNITHINE N(5)-MONOOXYGENASE-RELATED"/>
    <property type="match status" value="1"/>
</dbReference>
<evidence type="ECO:0000313" key="4">
    <source>
        <dbReference type="EMBL" id="CAB4719987.1"/>
    </source>
</evidence>
<keyword evidence="3" id="KW-0560">Oxidoreductase</keyword>
<evidence type="ECO:0000313" key="8">
    <source>
        <dbReference type="EMBL" id="CAB4905085.1"/>
    </source>
</evidence>
<evidence type="ECO:0000313" key="9">
    <source>
        <dbReference type="EMBL" id="CAB5022328.1"/>
    </source>
</evidence>
<dbReference type="EMBL" id="CAFBLJ010000095">
    <property type="protein sequence ID" value="CAB4879106.1"/>
    <property type="molecule type" value="Genomic_DNA"/>
</dbReference>
<dbReference type="InterPro" id="IPR036188">
    <property type="entry name" value="FAD/NAD-bd_sf"/>
</dbReference>
<evidence type="ECO:0000256" key="2">
    <source>
        <dbReference type="ARBA" id="ARBA00022827"/>
    </source>
</evidence>
<dbReference type="EMBL" id="CAFAAL010000114">
    <property type="protein sequence ID" value="CAB4810594.1"/>
    <property type="molecule type" value="Genomic_DNA"/>
</dbReference>
<dbReference type="Gene3D" id="3.50.50.60">
    <property type="entry name" value="FAD/NAD(P)-binding domain"/>
    <property type="match status" value="2"/>
</dbReference>
<sequence>MGITSKLSPLPLDDAEILKQLPEAELLALLTAVAHITDDLDVLDDRLYPNLLTLREPQSGYTEEQQTLARDIVMRGLRKFRDEQKGIPARPSLDRLHTIMQFVAGEPVSERYVPLLLEELALDGDQLRAPQWNKASIAPDREFSAIIIGAGMSGIAAAHRLRQAGVPVTILEKNEDVGGTWLENKYPGCRVDIQNHMYSYSFAQRHDWPFFFSPRQVLHEYFRNCAEEFGLLPIINFKTEVESAVWDEDAQQWVVTSINAAGTKRVDRANILVSAVGQLNRPNFPDIAGIDSFAGEAFHSATWNFNVDLTGKKVAVIGTGASACQFIPQVAKQAGELYVFQRTTPWMIPAPRYQETVPNGFNWMLSHVPFYAEWYRFSMFWRGAEGMLPAATVDPDYPPTEKSVGLMNEMMRQMLIEWTNALTEGDETLRAQLTPNYPPLSKRFVVDDGAFALTLRQPHVSLVTDKIERIESTGIRTSDGQLREVDVIIYGTGFKASQFLTPMKVTGRNKTDLHEQWAGDARAYLGVVIPNFPNFFCLYGPNTNIVANGSIIYFSECEVYYLVECARLLLESNLGSLDPQQEVHDKYNERIDAANKLRTWGFSTVSSWYKNAHGRTAQNWPFSVLEFWEQTRVPESSDYKLVSK</sequence>
<evidence type="ECO:0000313" key="6">
    <source>
        <dbReference type="EMBL" id="CAB4810594.1"/>
    </source>
</evidence>
<dbReference type="GO" id="GO:0004499">
    <property type="term" value="F:N,N-dimethylaniline monooxygenase activity"/>
    <property type="evidence" value="ECO:0007669"/>
    <property type="project" value="InterPro"/>
</dbReference>
<reference evidence="9" key="1">
    <citation type="submission" date="2020-05" db="EMBL/GenBank/DDBJ databases">
        <authorList>
            <person name="Chiriac C."/>
            <person name="Salcher M."/>
            <person name="Ghai R."/>
            <person name="Kavagutti S V."/>
        </authorList>
    </citation>
    <scope>NUCLEOTIDE SEQUENCE</scope>
</reference>
<dbReference type="EMBL" id="CAEZZP010000028">
    <property type="protein sequence ID" value="CAB4768053.1"/>
    <property type="molecule type" value="Genomic_DNA"/>
</dbReference>
<keyword evidence="2" id="KW-0274">FAD</keyword>
<dbReference type="EMBL" id="CAFBMF010000077">
    <property type="protein sequence ID" value="CAB4905085.1"/>
    <property type="molecule type" value="Genomic_DNA"/>
</dbReference>
<dbReference type="AlphaFoldDB" id="A0A6J7QX04"/>
<dbReference type="EMBL" id="CAFBPS010000013">
    <property type="protein sequence ID" value="CAB5022328.1"/>
    <property type="molecule type" value="Genomic_DNA"/>
</dbReference>
<dbReference type="InterPro" id="IPR020946">
    <property type="entry name" value="Flavin_mOase-like"/>
</dbReference>
<dbReference type="SUPFAM" id="SSF51905">
    <property type="entry name" value="FAD/NAD(P)-binding domain"/>
    <property type="match status" value="2"/>
</dbReference>